<feature type="domain" description="RRM" evidence="13">
    <location>
        <begin position="267"/>
        <end position="345"/>
    </location>
</feature>
<organism evidence="14 15">
    <name type="scientific">Wickerhamomyces mucosus</name>
    <dbReference type="NCBI Taxonomy" id="1378264"/>
    <lineage>
        <taxon>Eukaryota</taxon>
        <taxon>Fungi</taxon>
        <taxon>Dikarya</taxon>
        <taxon>Ascomycota</taxon>
        <taxon>Saccharomycotina</taxon>
        <taxon>Saccharomycetes</taxon>
        <taxon>Phaffomycetales</taxon>
        <taxon>Wickerhamomycetaceae</taxon>
        <taxon>Wickerhamomyces</taxon>
    </lineage>
</organism>
<evidence type="ECO:0000256" key="2">
    <source>
        <dbReference type="ARBA" id="ARBA00002388"/>
    </source>
</evidence>
<dbReference type="PANTHER" id="PTHR45843:SF1">
    <property type="entry name" value="PEPTIDYL-PROLYL CIS-TRANS ISOMERASE-LIKE 4"/>
    <property type="match status" value="1"/>
</dbReference>
<evidence type="ECO:0000259" key="12">
    <source>
        <dbReference type="PROSITE" id="PS50072"/>
    </source>
</evidence>
<dbReference type="InterPro" id="IPR035542">
    <property type="entry name" value="CRIP"/>
</dbReference>
<dbReference type="Gene3D" id="2.40.100.10">
    <property type="entry name" value="Cyclophilin-like"/>
    <property type="match status" value="1"/>
</dbReference>
<evidence type="ECO:0000256" key="1">
    <source>
        <dbReference type="ARBA" id="ARBA00000971"/>
    </source>
</evidence>
<keyword evidence="5 9" id="KW-0694">RNA-binding</keyword>
<evidence type="ECO:0000256" key="4">
    <source>
        <dbReference type="ARBA" id="ARBA00010739"/>
    </source>
</evidence>
<comment type="subcellular location">
    <subcellularLocation>
        <location evidence="3 10">Nucleus</location>
    </subcellularLocation>
</comment>
<evidence type="ECO:0000256" key="7">
    <source>
        <dbReference type="ARBA" id="ARBA00023235"/>
    </source>
</evidence>
<comment type="caution">
    <text evidence="14">The sequence shown here is derived from an EMBL/GenBank/DDBJ whole genome shotgun (WGS) entry which is preliminary data.</text>
</comment>
<dbReference type="SUPFAM" id="SSF54928">
    <property type="entry name" value="RNA-binding domain, RBD"/>
    <property type="match status" value="1"/>
</dbReference>
<evidence type="ECO:0000256" key="6">
    <source>
        <dbReference type="ARBA" id="ARBA00023110"/>
    </source>
</evidence>
<dbReference type="InterPro" id="IPR002130">
    <property type="entry name" value="Cyclophilin-type_PPIase_dom"/>
</dbReference>
<dbReference type="EMBL" id="JAEUBF010000159">
    <property type="protein sequence ID" value="KAH3680131.1"/>
    <property type="molecule type" value="Genomic_DNA"/>
</dbReference>
<dbReference type="Gene3D" id="3.30.70.330">
    <property type="match status" value="1"/>
</dbReference>
<dbReference type="PROSITE" id="PS50102">
    <property type="entry name" value="RRM"/>
    <property type="match status" value="1"/>
</dbReference>
<keyword evidence="15" id="KW-1185">Reference proteome</keyword>
<dbReference type="InterPro" id="IPR000504">
    <property type="entry name" value="RRM_dom"/>
</dbReference>
<dbReference type="SMART" id="SM00360">
    <property type="entry name" value="RRM"/>
    <property type="match status" value="1"/>
</dbReference>
<keyword evidence="6 10" id="KW-0697">Rotamase</keyword>
<dbReference type="InterPro" id="IPR012677">
    <property type="entry name" value="Nucleotide-bd_a/b_plait_sf"/>
</dbReference>
<evidence type="ECO:0000313" key="15">
    <source>
        <dbReference type="Proteomes" id="UP000769528"/>
    </source>
</evidence>
<evidence type="ECO:0000259" key="13">
    <source>
        <dbReference type="PROSITE" id="PS50102"/>
    </source>
</evidence>
<keyword evidence="7 10" id="KW-0413">Isomerase</keyword>
<dbReference type="AlphaFoldDB" id="A0A9P8TIJ7"/>
<name>A0A9P8TIJ7_9ASCO</name>
<evidence type="ECO:0000256" key="9">
    <source>
        <dbReference type="PROSITE-ProRule" id="PRU00176"/>
    </source>
</evidence>
<dbReference type="EC" id="5.2.1.8" evidence="10"/>
<evidence type="ECO:0000256" key="11">
    <source>
        <dbReference type="SAM" id="MobiDB-lite"/>
    </source>
</evidence>
<gene>
    <name evidence="14" type="ORF">WICMUC_000532</name>
</gene>
<reference evidence="14" key="2">
    <citation type="submission" date="2021-01" db="EMBL/GenBank/DDBJ databases">
        <authorList>
            <person name="Schikora-Tamarit M.A."/>
        </authorList>
    </citation>
    <scope>NUCLEOTIDE SEQUENCE</scope>
    <source>
        <strain evidence="14">CBS6341</strain>
    </source>
</reference>
<evidence type="ECO:0000256" key="8">
    <source>
        <dbReference type="ARBA" id="ARBA00023242"/>
    </source>
</evidence>
<dbReference type="OrthoDB" id="2083at2759"/>
<dbReference type="CDD" id="cd12235">
    <property type="entry name" value="RRM_PPIL4"/>
    <property type="match status" value="1"/>
</dbReference>
<dbReference type="InterPro" id="IPR029000">
    <property type="entry name" value="Cyclophilin-like_dom_sf"/>
</dbReference>
<dbReference type="InterPro" id="IPR035979">
    <property type="entry name" value="RBD_domain_sf"/>
</dbReference>
<feature type="compositionally biased region" description="Polar residues" evidence="11">
    <location>
        <begin position="362"/>
        <end position="373"/>
    </location>
</feature>
<dbReference type="PROSITE" id="PS50072">
    <property type="entry name" value="CSA_PPIASE_2"/>
    <property type="match status" value="1"/>
</dbReference>
<feature type="region of interest" description="Disordered" evidence="11">
    <location>
        <begin position="361"/>
        <end position="415"/>
    </location>
</feature>
<evidence type="ECO:0000256" key="5">
    <source>
        <dbReference type="ARBA" id="ARBA00022884"/>
    </source>
</evidence>
<dbReference type="Pfam" id="PF00160">
    <property type="entry name" value="Pro_isomerase"/>
    <property type="match status" value="1"/>
</dbReference>
<accession>A0A9P8TIJ7</accession>
<comment type="function">
    <text evidence="2 10">PPIases accelerate the folding of proteins. It catalyzes the cis-trans isomerization of proline imidic peptide bonds in oligopeptides.</text>
</comment>
<dbReference type="PANTHER" id="PTHR45843">
    <property type="entry name" value="PEPTIDYL-PROLYL CIS-TRANS ISOMERASE-LIKE 4"/>
    <property type="match status" value="1"/>
</dbReference>
<evidence type="ECO:0000256" key="10">
    <source>
        <dbReference type="RuleBase" id="RU365081"/>
    </source>
</evidence>
<dbReference type="Proteomes" id="UP000769528">
    <property type="component" value="Unassembled WGS sequence"/>
</dbReference>
<evidence type="ECO:0000313" key="14">
    <source>
        <dbReference type="EMBL" id="KAH3680131.1"/>
    </source>
</evidence>
<reference evidence="14" key="1">
    <citation type="journal article" date="2021" name="Open Biol.">
        <title>Shared evolutionary footprints suggest mitochondrial oxidative damage underlies multiple complex I losses in fungi.</title>
        <authorList>
            <person name="Schikora-Tamarit M.A."/>
            <person name="Marcet-Houben M."/>
            <person name="Nosek J."/>
            <person name="Gabaldon T."/>
        </authorList>
    </citation>
    <scope>NUCLEOTIDE SEQUENCE</scope>
    <source>
        <strain evidence="14">CBS6341</strain>
    </source>
</reference>
<comment type="similarity">
    <text evidence="4 10">Belongs to the cyclophilin-type PPIase family. PPIL4 subfamily.</text>
</comment>
<feature type="compositionally biased region" description="Basic and acidic residues" evidence="11">
    <location>
        <begin position="374"/>
        <end position="407"/>
    </location>
</feature>
<dbReference type="GO" id="GO:0005634">
    <property type="term" value="C:nucleus"/>
    <property type="evidence" value="ECO:0007669"/>
    <property type="project" value="UniProtKB-SubCell"/>
</dbReference>
<dbReference type="SUPFAM" id="SSF50891">
    <property type="entry name" value="Cyclophilin-like"/>
    <property type="match status" value="1"/>
</dbReference>
<keyword evidence="8 10" id="KW-0539">Nucleus</keyword>
<dbReference type="GO" id="GO:0003723">
    <property type="term" value="F:RNA binding"/>
    <property type="evidence" value="ECO:0007669"/>
    <property type="project" value="UniProtKB-UniRule"/>
</dbReference>
<feature type="domain" description="PPIase cyclophilin-type" evidence="12">
    <location>
        <begin position="32"/>
        <end position="187"/>
    </location>
</feature>
<proteinExistence type="inferred from homology"/>
<sequence>MSVLIQTSIGEFSVQVCLLRIEIFYLTYVFQGSFVVDLSTDLAPKESLNFIKLCKAKYFTFAPFYNVQKDYFVQFGDPLYPISVKGSSAWGLADSNFDSFKVTQNKQTHSEKGIVSLIVDKRSDNQLYATSLISITLSETNERRILKNQVPFGRVTEGFELLDKINGAILSEDHRPLQDIRIHHTYILEDPFDDIDGMKISPSTPEPSKEQLSTVLLDDLQNIDISQNIGQTDEELRLKKLSEANAKALTLEIIGDLPSAEAVPMENVLFICKLNSITKDEDLKIIFSRFGKITSCEILKDKETGDSLQYGFIEYEDKKSCEMAYFKMDGVLIDDKRIHVDFSQSVSRLADEWRGKRINERVQGNNHYKNNSITDRKPSEGNLAEDKRRRAQSDKRYYNALSDQRHKEQPKRRHP</sequence>
<dbReference type="GO" id="GO:0003755">
    <property type="term" value="F:peptidyl-prolyl cis-trans isomerase activity"/>
    <property type="evidence" value="ECO:0007669"/>
    <property type="project" value="UniProtKB-UniRule"/>
</dbReference>
<protein>
    <recommendedName>
        <fullName evidence="10">Peptidyl-prolyl cis-trans isomerase</fullName>
        <shortName evidence="10">PPIase</shortName>
        <ecNumber evidence="10">5.2.1.8</ecNumber>
    </recommendedName>
</protein>
<comment type="catalytic activity">
    <reaction evidence="1 10">
        <text>[protein]-peptidylproline (omega=180) = [protein]-peptidylproline (omega=0)</text>
        <dbReference type="Rhea" id="RHEA:16237"/>
        <dbReference type="Rhea" id="RHEA-COMP:10747"/>
        <dbReference type="Rhea" id="RHEA-COMP:10748"/>
        <dbReference type="ChEBI" id="CHEBI:83833"/>
        <dbReference type="ChEBI" id="CHEBI:83834"/>
        <dbReference type="EC" id="5.2.1.8"/>
    </reaction>
</comment>
<evidence type="ECO:0000256" key="3">
    <source>
        <dbReference type="ARBA" id="ARBA00004123"/>
    </source>
</evidence>
<dbReference type="Pfam" id="PF00076">
    <property type="entry name" value="RRM_1"/>
    <property type="match status" value="1"/>
</dbReference>